<dbReference type="Proteomes" id="UP000013243">
    <property type="component" value="Plasmid unnamed1"/>
</dbReference>
<organism evidence="1 2">
    <name type="scientific">Tritonibacter mobilis F1926</name>
    <dbReference type="NCBI Taxonomy" id="1265309"/>
    <lineage>
        <taxon>Bacteria</taxon>
        <taxon>Pseudomonadati</taxon>
        <taxon>Pseudomonadota</taxon>
        <taxon>Alphaproteobacteria</taxon>
        <taxon>Rhodobacterales</taxon>
        <taxon>Paracoccaceae</taxon>
        <taxon>Tritonibacter</taxon>
    </lineage>
</organism>
<geneLocation type="plasmid" evidence="1 2">
    <name>unnamed1</name>
</geneLocation>
<gene>
    <name evidence="1" type="ORF">K529_016425</name>
</gene>
<sequence length="153" mass="16526">MEGRVVSGKPAGDNSHGYRVKREIRAAGTATTELEAEQSRLQSVLAERAEPPALRLHPSLSTRYRELIDDLARSLNAPDVKREAAEALRGLISEVRMVPDPTARNGHAIELIGELAGILRLGGLDATKPPRFARALSETMVAGARIGHCFIQA</sequence>
<evidence type="ECO:0000313" key="2">
    <source>
        <dbReference type="Proteomes" id="UP000013243"/>
    </source>
</evidence>
<dbReference type="AlphaFoldDB" id="A0A1B1A705"/>
<accession>A0A1B1A705</accession>
<protein>
    <submittedName>
        <fullName evidence="1">Uncharacterized protein</fullName>
    </submittedName>
</protein>
<keyword evidence="1" id="KW-0614">Plasmid</keyword>
<proteinExistence type="predicted"/>
<dbReference type="EMBL" id="CP015231">
    <property type="protein sequence ID" value="ANP42365.1"/>
    <property type="molecule type" value="Genomic_DNA"/>
</dbReference>
<name>A0A1B1A705_9RHOB</name>
<dbReference type="RefSeq" id="WP_046002666.1">
    <property type="nucleotide sequence ID" value="NZ_CP015231.1"/>
</dbReference>
<reference evidence="1 2" key="1">
    <citation type="journal article" date="2016" name="ISME J.">
        <title>Global occurrence and heterogeneity of the Roseobacter-clade species Ruegeria mobilis.</title>
        <authorList>
            <person name="Sonnenschein E."/>
            <person name="Gram L."/>
        </authorList>
    </citation>
    <scope>NUCLEOTIDE SEQUENCE [LARGE SCALE GENOMIC DNA]</scope>
    <source>
        <strain evidence="1 2">F1926</strain>
        <plasmid evidence="1 2">unnamed1</plasmid>
    </source>
</reference>
<evidence type="ECO:0000313" key="1">
    <source>
        <dbReference type="EMBL" id="ANP42365.1"/>
    </source>
</evidence>
<dbReference type="KEGG" id="rmb:K529_016425"/>
<dbReference type="GeneID" id="68760158"/>